<keyword evidence="3" id="KW-1185">Reference proteome</keyword>
<evidence type="ECO:0000313" key="3">
    <source>
        <dbReference type="Proteomes" id="UP000008721"/>
    </source>
</evidence>
<dbReference type="RefSeq" id="WP_013459196.1">
    <property type="nucleotide sequence ID" value="NC_014762.1"/>
</dbReference>
<dbReference type="EMBL" id="CP002355">
    <property type="protein sequence ID" value="ADR32999.1"/>
    <property type="molecule type" value="Genomic_DNA"/>
</dbReference>
<evidence type="ECO:0000259" key="1">
    <source>
        <dbReference type="Pfam" id="PF02602"/>
    </source>
</evidence>
<accession>E4TYM2</accession>
<protein>
    <submittedName>
        <fullName evidence="2">Uroporphyrinogen III synthase HEM4</fullName>
    </submittedName>
</protein>
<dbReference type="STRING" id="709032.Sulku_0332"/>
<dbReference type="AlphaFoldDB" id="E4TYM2"/>
<proteinExistence type="predicted"/>
<evidence type="ECO:0000313" key="2">
    <source>
        <dbReference type="EMBL" id="ADR32999.1"/>
    </source>
</evidence>
<dbReference type="GO" id="GO:0033014">
    <property type="term" value="P:tetrapyrrole biosynthetic process"/>
    <property type="evidence" value="ECO:0007669"/>
    <property type="project" value="InterPro"/>
</dbReference>
<dbReference type="InterPro" id="IPR036108">
    <property type="entry name" value="4pyrrol_syn_uPrphyn_synt_sf"/>
</dbReference>
<dbReference type="eggNOG" id="COG1587">
    <property type="taxonomic scope" value="Bacteria"/>
</dbReference>
<dbReference type="Pfam" id="PF02602">
    <property type="entry name" value="HEM4"/>
    <property type="match status" value="1"/>
</dbReference>
<dbReference type="GO" id="GO:0004852">
    <property type="term" value="F:uroporphyrinogen-III synthase activity"/>
    <property type="evidence" value="ECO:0007669"/>
    <property type="project" value="InterPro"/>
</dbReference>
<dbReference type="Gene3D" id="3.40.50.10090">
    <property type="match status" value="2"/>
</dbReference>
<dbReference type="KEGG" id="sku:Sulku_0332"/>
<dbReference type="HOGENOM" id="CLU_080916_0_0_7"/>
<feature type="domain" description="Tetrapyrrole biosynthesis uroporphyrinogen III synthase" evidence="1">
    <location>
        <begin position="15"/>
        <end position="203"/>
    </location>
</feature>
<sequence length="213" mass="23580">MRPIYLISKTPYEGVIHIPILTIRFLSPDINFSDYEGVVFTSKQGVLSLQNYLPDWNRLKCICVSESTAKNAREAGAIDVEVANGYGDSIPDILGAKKRRGKWLYLRPKVVASDWVESARHRGITIDEAIVYESVCNEEMSNFPVSQEGVLIFTSPSAIRCFLQNHKILPTHDVIVIGETTKNALPAGTLSYLSEVPSIEATVDLARQIAVEG</sequence>
<dbReference type="SUPFAM" id="SSF69618">
    <property type="entry name" value="HemD-like"/>
    <property type="match status" value="1"/>
</dbReference>
<dbReference type="CDD" id="cd06578">
    <property type="entry name" value="HemD"/>
    <property type="match status" value="1"/>
</dbReference>
<organism evidence="2 3">
    <name type="scientific">Sulfuricurvum kujiense (strain ATCC BAA-921 / DSM 16994 / JCM 11577 / YK-1)</name>
    <dbReference type="NCBI Taxonomy" id="709032"/>
    <lineage>
        <taxon>Bacteria</taxon>
        <taxon>Pseudomonadati</taxon>
        <taxon>Campylobacterota</taxon>
        <taxon>Epsilonproteobacteria</taxon>
        <taxon>Campylobacterales</taxon>
        <taxon>Sulfurimonadaceae</taxon>
        <taxon>Sulfuricurvum</taxon>
    </lineage>
</organism>
<dbReference type="Proteomes" id="UP000008721">
    <property type="component" value="Chromosome"/>
</dbReference>
<gene>
    <name evidence="2" type="ordered locus">Sulku_0332</name>
</gene>
<name>E4TYM2_SULKY</name>
<reference evidence="2 3" key="1">
    <citation type="journal article" date="2012" name="Stand. Genomic Sci.">
        <title>Complete genome sequence of the sulfur compounds oxidizing chemolithoautotroph Sulfuricurvum kujiense type strain (YK-1(T)).</title>
        <authorList>
            <person name="Han C."/>
            <person name="Kotsyurbenko O."/>
            <person name="Chertkov O."/>
            <person name="Held B."/>
            <person name="Lapidus A."/>
            <person name="Nolan M."/>
            <person name="Lucas S."/>
            <person name="Hammon N."/>
            <person name="Deshpande S."/>
            <person name="Cheng J.F."/>
            <person name="Tapia R."/>
            <person name="Goodwin L.A."/>
            <person name="Pitluck S."/>
            <person name="Liolios K."/>
            <person name="Pagani I."/>
            <person name="Ivanova N."/>
            <person name="Mavromatis K."/>
            <person name="Mikhailova N."/>
            <person name="Pati A."/>
            <person name="Chen A."/>
            <person name="Palaniappan K."/>
            <person name="Land M."/>
            <person name="Hauser L."/>
            <person name="Chang Y.J."/>
            <person name="Jeffries C.D."/>
            <person name="Brambilla E.M."/>
            <person name="Rohde M."/>
            <person name="Spring S."/>
            <person name="Sikorski J."/>
            <person name="Goker M."/>
            <person name="Woyke T."/>
            <person name="Bristow J."/>
            <person name="Eisen J.A."/>
            <person name="Markowitz V."/>
            <person name="Hugenholtz P."/>
            <person name="Kyrpides N.C."/>
            <person name="Klenk H.P."/>
            <person name="Detter J.C."/>
        </authorList>
    </citation>
    <scope>NUCLEOTIDE SEQUENCE [LARGE SCALE GENOMIC DNA]</scope>
    <source>
        <strain evidence="3">ATCC BAA-921 / DSM 16994 / JCM 11577 / YK-1</strain>
    </source>
</reference>
<dbReference type="InterPro" id="IPR003754">
    <property type="entry name" value="4pyrrol_synth_uPrphyn_synth"/>
</dbReference>